<dbReference type="SUPFAM" id="SSF47336">
    <property type="entry name" value="ACP-like"/>
    <property type="match status" value="1"/>
</dbReference>
<dbReference type="EMBL" id="JACHNG010000004">
    <property type="protein sequence ID" value="MBB4789339.1"/>
    <property type="molecule type" value="Genomic_DNA"/>
</dbReference>
<evidence type="ECO:0000259" key="3">
    <source>
        <dbReference type="SMART" id="SM00823"/>
    </source>
</evidence>
<keyword evidence="1" id="KW-0596">Phosphopantetheine</keyword>
<organism evidence="4 5">
    <name type="scientific">Streptomyces rapamycinicus</name>
    <dbReference type="NCBI Taxonomy" id="1226757"/>
    <lineage>
        <taxon>Bacteria</taxon>
        <taxon>Bacillati</taxon>
        <taxon>Actinomycetota</taxon>
        <taxon>Actinomycetes</taxon>
        <taxon>Kitasatosporales</taxon>
        <taxon>Streptomycetaceae</taxon>
        <taxon>Streptomyces</taxon>
        <taxon>Streptomyces violaceusniger group</taxon>
    </lineage>
</organism>
<dbReference type="Proteomes" id="UP000530530">
    <property type="component" value="Unassembled WGS sequence"/>
</dbReference>
<evidence type="ECO:0000256" key="1">
    <source>
        <dbReference type="ARBA" id="ARBA00022450"/>
    </source>
</evidence>
<protein>
    <recommendedName>
        <fullName evidence="3">Polyketide synthase-like phosphopantetheine-binding domain-containing protein</fullName>
    </recommendedName>
</protein>
<feature type="domain" description="Polyketide synthase-like phosphopantetheine-binding" evidence="3">
    <location>
        <begin position="5"/>
        <end position="60"/>
    </location>
</feature>
<dbReference type="Pfam" id="PF00550">
    <property type="entry name" value="PP-binding"/>
    <property type="match status" value="1"/>
</dbReference>
<proteinExistence type="predicted"/>
<keyword evidence="2" id="KW-0597">Phosphoprotein</keyword>
<dbReference type="Gene3D" id="1.10.1200.10">
    <property type="entry name" value="ACP-like"/>
    <property type="match status" value="1"/>
</dbReference>
<sequence>MPTPARFRRLVRSGIWAWIRLTAVELRNGLAKATGLRLPATLVFDYPTPAALAARLEELFTGENPAPVRTSVSVVAQDEPLAIVGYGVPFAGWVVVA</sequence>
<reference evidence="4 5" key="1">
    <citation type="submission" date="2020-08" db="EMBL/GenBank/DDBJ databases">
        <title>Sequencing the genomes of 1000 actinobacteria strains.</title>
        <authorList>
            <person name="Klenk H.-P."/>
        </authorList>
    </citation>
    <scope>NUCLEOTIDE SEQUENCE [LARGE SCALE GENOMIC DNA]</scope>
    <source>
        <strain evidence="4 5">DSM 41530</strain>
    </source>
</reference>
<evidence type="ECO:0000313" key="4">
    <source>
        <dbReference type="EMBL" id="MBB4789339.1"/>
    </source>
</evidence>
<gene>
    <name evidence="4" type="ORF">BJY27_010389</name>
</gene>
<accession>A0ABR6M4F7</accession>
<evidence type="ECO:0000313" key="5">
    <source>
        <dbReference type="Proteomes" id="UP000530530"/>
    </source>
</evidence>
<dbReference type="InterPro" id="IPR020806">
    <property type="entry name" value="PKS_PP-bd"/>
</dbReference>
<keyword evidence="5" id="KW-1185">Reference proteome</keyword>
<dbReference type="SMART" id="SM00823">
    <property type="entry name" value="PKS_PP"/>
    <property type="match status" value="1"/>
</dbReference>
<name>A0ABR6M4F7_9ACTN</name>
<comment type="caution">
    <text evidence="4">The sequence shown here is derived from an EMBL/GenBank/DDBJ whole genome shotgun (WGS) entry which is preliminary data.</text>
</comment>
<evidence type="ECO:0000256" key="2">
    <source>
        <dbReference type="ARBA" id="ARBA00022553"/>
    </source>
</evidence>
<dbReference type="InterPro" id="IPR009081">
    <property type="entry name" value="PP-bd_ACP"/>
</dbReference>
<dbReference type="RefSeq" id="WP_252506096.1">
    <property type="nucleotide sequence ID" value="NZ_JACHNG010000004.1"/>
</dbReference>
<dbReference type="InterPro" id="IPR036736">
    <property type="entry name" value="ACP-like_sf"/>
</dbReference>